<gene>
    <name evidence="1" type="ORF">NM208_g9634</name>
</gene>
<evidence type="ECO:0000313" key="1">
    <source>
        <dbReference type="EMBL" id="KAJ3529715.1"/>
    </source>
</evidence>
<dbReference type="EMBL" id="JANRMS010001256">
    <property type="protein sequence ID" value="KAJ3529715.1"/>
    <property type="molecule type" value="Genomic_DNA"/>
</dbReference>
<comment type="caution">
    <text evidence="1">The sequence shown here is derived from an EMBL/GenBank/DDBJ whole genome shotgun (WGS) entry which is preliminary data.</text>
</comment>
<dbReference type="Proteomes" id="UP001148629">
    <property type="component" value="Unassembled WGS sequence"/>
</dbReference>
<proteinExistence type="predicted"/>
<protein>
    <submittedName>
        <fullName evidence="1">Uncharacterized protein</fullName>
    </submittedName>
</protein>
<evidence type="ECO:0000313" key="2">
    <source>
        <dbReference type="Proteomes" id="UP001148629"/>
    </source>
</evidence>
<name>A0ACC1S108_9HYPO</name>
<organism evidence="1 2">
    <name type="scientific">Fusarium decemcellulare</name>
    <dbReference type="NCBI Taxonomy" id="57161"/>
    <lineage>
        <taxon>Eukaryota</taxon>
        <taxon>Fungi</taxon>
        <taxon>Dikarya</taxon>
        <taxon>Ascomycota</taxon>
        <taxon>Pezizomycotina</taxon>
        <taxon>Sordariomycetes</taxon>
        <taxon>Hypocreomycetidae</taxon>
        <taxon>Hypocreales</taxon>
        <taxon>Nectriaceae</taxon>
        <taxon>Fusarium</taxon>
        <taxon>Fusarium decemcellulare species complex</taxon>
    </lineage>
</organism>
<sequence>MAKRDVRPEPEDREWPDNFDASSRRIRYAERIQAVVGQMPWVWLPETSVDDVRAFLRQRTASRVDDGKDSVMTLCLIDVKAARNRFVDDTGNVRGREDSDQSEPSSKTLDAPSQPEKPASVKQLTSADAKRLPQGFRPINLTFNTKSTANGPSANQSTTTPASGRGKRDQPLTPADISQPTKRIRVSDDTTPAAPSVATSTVVDALVPQPVPTELNKAKNIFLTLLSQHIQSLGKRSQDMSNDLNRLEQISQRQSKVHQQSLDLYQAAQDVLAAAKKKLVDVQEEKQRLDACQKSLDDAKEAWMRISQDKFEALVQDHRAQVSTNAKELADADSQVQAAHVRLAAVEHTVQPAVVAQRELNAKVQERKALEADIADRKKRFEILGRFVMMGTFGIASLEMKLEAKELSLVDLVETIRREFIASQSSEQAIPEKPPAKSTA</sequence>
<keyword evidence="2" id="KW-1185">Reference proteome</keyword>
<accession>A0ACC1S108</accession>
<reference evidence="1" key="1">
    <citation type="submission" date="2022-08" db="EMBL/GenBank/DDBJ databases">
        <title>Genome Sequence of Fusarium decemcellulare.</title>
        <authorList>
            <person name="Buettner E."/>
        </authorList>
    </citation>
    <scope>NUCLEOTIDE SEQUENCE</scope>
    <source>
        <strain evidence="1">Babe19</strain>
    </source>
</reference>